<dbReference type="Proteomes" id="UP000091956">
    <property type="component" value="Unassembled WGS sequence"/>
</dbReference>
<proteinExistence type="predicted"/>
<accession>A0A1B8GSD0</accession>
<reference evidence="3" key="2">
    <citation type="journal article" date="2018" name="Nat. Commun.">
        <title>Extreme sensitivity to ultraviolet light in the fungal pathogen causing white-nose syndrome of bats.</title>
        <authorList>
            <person name="Palmer J.M."/>
            <person name="Drees K.P."/>
            <person name="Foster J.T."/>
            <person name="Lindner D.L."/>
        </authorList>
    </citation>
    <scope>NUCLEOTIDE SEQUENCE [LARGE SCALE GENOMIC DNA]</scope>
    <source>
        <strain evidence="3">UAMH 10579</strain>
    </source>
</reference>
<dbReference type="OrthoDB" id="3438854at2759"/>
<feature type="region of interest" description="Disordered" evidence="1">
    <location>
        <begin position="1"/>
        <end position="21"/>
    </location>
</feature>
<dbReference type="GeneID" id="28836826"/>
<organism evidence="2 3">
    <name type="scientific">Pseudogymnoascus verrucosus</name>
    <dbReference type="NCBI Taxonomy" id="342668"/>
    <lineage>
        <taxon>Eukaryota</taxon>
        <taxon>Fungi</taxon>
        <taxon>Dikarya</taxon>
        <taxon>Ascomycota</taxon>
        <taxon>Pezizomycotina</taxon>
        <taxon>Leotiomycetes</taxon>
        <taxon>Thelebolales</taxon>
        <taxon>Thelebolaceae</taxon>
        <taxon>Pseudogymnoascus</taxon>
    </lineage>
</organism>
<sequence>MSSPSDNEESSPDGINSIDHVRRAGQILAAGKRKKEAKLKAIEKEFNQRVEKAHTSFQEFLEAHNSRVSEAQKAQMNSLNHALHRRQLVEIDIWKQLKALEKSRRALAKLLIEVCQARLETTAEIGTTGRVPEKAPKL</sequence>
<dbReference type="EMBL" id="KV460215">
    <property type="protein sequence ID" value="OBT98742.1"/>
    <property type="molecule type" value="Genomic_DNA"/>
</dbReference>
<dbReference type="AlphaFoldDB" id="A0A1B8GSD0"/>
<evidence type="ECO:0000256" key="1">
    <source>
        <dbReference type="SAM" id="MobiDB-lite"/>
    </source>
</evidence>
<gene>
    <name evidence="2" type="ORF">VE01_03440</name>
</gene>
<keyword evidence="3" id="KW-1185">Reference proteome</keyword>
<reference evidence="2 3" key="1">
    <citation type="submission" date="2016-03" db="EMBL/GenBank/DDBJ databases">
        <title>Comparative genomics of Pseudogymnoascus destructans, the fungus causing white-nose syndrome of bats.</title>
        <authorList>
            <person name="Palmer J.M."/>
            <person name="Drees K.P."/>
            <person name="Foster J.T."/>
            <person name="Lindner D.L."/>
        </authorList>
    </citation>
    <scope>NUCLEOTIDE SEQUENCE [LARGE SCALE GENOMIC DNA]</scope>
    <source>
        <strain evidence="2 3">UAMH 10579</strain>
    </source>
</reference>
<evidence type="ECO:0000313" key="2">
    <source>
        <dbReference type="EMBL" id="OBT98742.1"/>
    </source>
</evidence>
<evidence type="ECO:0000313" key="3">
    <source>
        <dbReference type="Proteomes" id="UP000091956"/>
    </source>
</evidence>
<feature type="compositionally biased region" description="Acidic residues" evidence="1">
    <location>
        <begin position="1"/>
        <end position="11"/>
    </location>
</feature>
<protein>
    <submittedName>
        <fullName evidence="2">Uncharacterized protein</fullName>
    </submittedName>
</protein>
<dbReference type="RefSeq" id="XP_018132475.1">
    <property type="nucleotide sequence ID" value="XM_018272930.2"/>
</dbReference>
<name>A0A1B8GSD0_9PEZI</name>